<gene>
    <name evidence="3" type="ordered locus">Amico_0401</name>
</gene>
<dbReference type="OrthoDB" id="9799749at2"/>
<dbReference type="Pfam" id="PF01613">
    <property type="entry name" value="Flavin_Reduct"/>
    <property type="match status" value="1"/>
</dbReference>
<feature type="domain" description="Flavin reductase like" evidence="2">
    <location>
        <begin position="9"/>
        <end position="155"/>
    </location>
</feature>
<dbReference type="SUPFAM" id="SSF50475">
    <property type="entry name" value="FMN-binding split barrel"/>
    <property type="match status" value="1"/>
</dbReference>
<dbReference type="EMBL" id="CP001997">
    <property type="protein sequence ID" value="ADE56544.1"/>
    <property type="molecule type" value="Genomic_DNA"/>
</dbReference>
<evidence type="ECO:0000259" key="2">
    <source>
        <dbReference type="SMART" id="SM00903"/>
    </source>
</evidence>
<dbReference type="PANTHER" id="PTHR30466">
    <property type="entry name" value="FLAVIN REDUCTASE"/>
    <property type="match status" value="1"/>
</dbReference>
<protein>
    <submittedName>
        <fullName evidence="3">Flavin reductase domain protein FMN-binding protein</fullName>
    </submittedName>
</protein>
<dbReference type="SMART" id="SM00903">
    <property type="entry name" value="Flavin_Reduct"/>
    <property type="match status" value="1"/>
</dbReference>
<name>D5EDB2_AMICL</name>
<dbReference type="eggNOG" id="COG1853">
    <property type="taxonomic scope" value="Bacteria"/>
</dbReference>
<dbReference type="KEGG" id="aco:Amico_0401"/>
<dbReference type="GO" id="GO:0042602">
    <property type="term" value="F:riboflavin reductase (NADPH) activity"/>
    <property type="evidence" value="ECO:0007669"/>
    <property type="project" value="TreeGrafter"/>
</dbReference>
<dbReference type="InterPro" id="IPR050268">
    <property type="entry name" value="NADH-dep_flavin_reductase"/>
</dbReference>
<dbReference type="STRING" id="572547.Amico_0401"/>
<dbReference type="InterPro" id="IPR002563">
    <property type="entry name" value="Flavin_Rdtase-like_dom"/>
</dbReference>
<evidence type="ECO:0000313" key="4">
    <source>
        <dbReference type="Proteomes" id="UP000002366"/>
    </source>
</evidence>
<dbReference type="PANTHER" id="PTHR30466:SF1">
    <property type="entry name" value="FMN REDUCTASE (NADH) RUTF"/>
    <property type="match status" value="1"/>
</dbReference>
<dbReference type="AlphaFoldDB" id="D5EDB2"/>
<dbReference type="HOGENOM" id="CLU_059021_4_1_0"/>
<proteinExistence type="predicted"/>
<keyword evidence="1" id="KW-0560">Oxidoreductase</keyword>
<keyword evidence="4" id="KW-1185">Reference proteome</keyword>
<dbReference type="GO" id="GO:0010181">
    <property type="term" value="F:FMN binding"/>
    <property type="evidence" value="ECO:0007669"/>
    <property type="project" value="InterPro"/>
</dbReference>
<accession>D5EDB2</accession>
<evidence type="ECO:0000256" key="1">
    <source>
        <dbReference type="ARBA" id="ARBA00023002"/>
    </source>
</evidence>
<dbReference type="RefSeq" id="WP_013047810.1">
    <property type="nucleotide sequence ID" value="NC_014011.1"/>
</dbReference>
<dbReference type="Proteomes" id="UP000002366">
    <property type="component" value="Chromosome"/>
</dbReference>
<reference evidence="3 4" key="1">
    <citation type="journal article" date="2010" name="Stand. Genomic Sci.">
        <title>Complete genome sequence of Aminobacterium colombiense type strain (ALA-1).</title>
        <authorList>
            <person name="Chertkov O."/>
            <person name="Sikorski J."/>
            <person name="Brambilla E."/>
            <person name="Lapidus A."/>
            <person name="Copeland A."/>
            <person name="Glavina Del Rio T."/>
            <person name="Nolan M."/>
            <person name="Lucas S."/>
            <person name="Tice H."/>
            <person name="Cheng J.F."/>
            <person name="Han C."/>
            <person name="Detter J.C."/>
            <person name="Bruce D."/>
            <person name="Tapia R."/>
            <person name="Goodwin L."/>
            <person name="Pitluck S."/>
            <person name="Liolios K."/>
            <person name="Ivanova N."/>
            <person name="Mavromatis K."/>
            <person name="Ovchinnikova G."/>
            <person name="Pati A."/>
            <person name="Chen A."/>
            <person name="Palaniappan K."/>
            <person name="Land M."/>
            <person name="Hauser L."/>
            <person name="Chang Y.J."/>
            <person name="Jeffries C.D."/>
            <person name="Spring S."/>
            <person name="Rohde M."/>
            <person name="Goker M."/>
            <person name="Bristow J."/>
            <person name="Eisen J.A."/>
            <person name="Markowitz V."/>
            <person name="Hugenholtz P."/>
            <person name="Kyrpides N.C."/>
            <person name="Klenk H.P."/>
        </authorList>
    </citation>
    <scope>NUCLEOTIDE SEQUENCE [LARGE SCALE GENOMIC DNA]</scope>
    <source>
        <strain evidence="4">DSM 12261 / ALA-1</strain>
    </source>
</reference>
<organism evidence="3 4">
    <name type="scientific">Aminobacterium colombiense (strain DSM 12261 / ALA-1)</name>
    <dbReference type="NCBI Taxonomy" id="572547"/>
    <lineage>
        <taxon>Bacteria</taxon>
        <taxon>Thermotogati</taxon>
        <taxon>Synergistota</taxon>
        <taxon>Synergistia</taxon>
        <taxon>Synergistales</taxon>
        <taxon>Aminobacteriaceae</taxon>
        <taxon>Aminobacterium</taxon>
    </lineage>
</organism>
<sequence length="174" mass="19175">MNSIDPRALFSLSYGVYILSTEFEGKKNGQIINALIQVTSDPICIAACLHKDNYTTELVEKSRRFSVSVLEESVPLKFIGIFGFHCGRDFDKFNACSYITGSTGLPVVTDFTLASVEAKVLSVIDVYTHKLFIAQVEAAKALKEGKPLLYADYHSIKKGKSPEKAPSSIFNVLK</sequence>
<evidence type="ECO:0000313" key="3">
    <source>
        <dbReference type="EMBL" id="ADE56544.1"/>
    </source>
</evidence>
<dbReference type="InterPro" id="IPR012349">
    <property type="entry name" value="Split_barrel_FMN-bd"/>
</dbReference>
<dbReference type="Gene3D" id="2.30.110.10">
    <property type="entry name" value="Electron Transport, Fmn-binding Protein, Chain A"/>
    <property type="match status" value="1"/>
</dbReference>